<comment type="similarity">
    <text evidence="2 17">Belongs to the alternative oxidase family.</text>
</comment>
<name>A0AAE0WML2_9PEZI</name>
<dbReference type="PIRSF" id="PIRSF005229">
    <property type="entry name" value="AOX"/>
    <property type="match status" value="1"/>
</dbReference>
<dbReference type="Gene3D" id="1.20.1260.140">
    <property type="entry name" value="Alternative oxidase"/>
    <property type="match status" value="1"/>
</dbReference>
<gene>
    <name evidence="20" type="primary">AOX2_1</name>
    <name evidence="20" type="ORF">LTR78_005598</name>
</gene>
<dbReference type="PANTHER" id="PTHR31803:SF3">
    <property type="entry name" value="ALTERNATIVE OXIDASE"/>
    <property type="match status" value="1"/>
</dbReference>
<evidence type="ECO:0000313" key="20">
    <source>
        <dbReference type="EMBL" id="KAK3674512.1"/>
    </source>
</evidence>
<evidence type="ECO:0000256" key="8">
    <source>
        <dbReference type="ARBA" id="ARBA00022946"/>
    </source>
</evidence>
<dbReference type="GO" id="GO:0046872">
    <property type="term" value="F:metal ion binding"/>
    <property type="evidence" value="ECO:0007669"/>
    <property type="project" value="UniProtKB-UniRule"/>
</dbReference>
<evidence type="ECO:0000256" key="2">
    <source>
        <dbReference type="ARBA" id="ARBA00008388"/>
    </source>
</evidence>
<evidence type="ECO:0000256" key="15">
    <source>
        <dbReference type="ARBA" id="ARBA00025285"/>
    </source>
</evidence>
<proteinExistence type="inferred from homology"/>
<dbReference type="GO" id="GO:0010230">
    <property type="term" value="P:alternative respiration"/>
    <property type="evidence" value="ECO:0007669"/>
    <property type="project" value="TreeGrafter"/>
</dbReference>
<dbReference type="FunFam" id="1.20.1260.140:FF:000002">
    <property type="entry name" value="Alternative oxidase"/>
    <property type="match status" value="1"/>
</dbReference>
<keyword evidence="7" id="KW-0999">Mitochondrion inner membrane</keyword>
<comment type="cofactor">
    <cofactor evidence="16 17">
        <name>Fe cation</name>
        <dbReference type="ChEBI" id="CHEBI:24875"/>
    </cofactor>
    <text evidence="16 17">Binds 2 iron ions per subunit.</text>
</comment>
<evidence type="ECO:0000256" key="10">
    <source>
        <dbReference type="ARBA" id="ARBA00022989"/>
    </source>
</evidence>
<comment type="function">
    <text evidence="15">Catalyzes cyanide-resistant oxygen consumption. May increase respiration when the cytochrome respiratory pathway is restricted, or in response to low temperatures.</text>
</comment>
<accession>A0AAE0WML2</accession>
<keyword evidence="12 16" id="KW-0408">Iron</keyword>
<dbReference type="EMBL" id="JAUTXT010000019">
    <property type="protein sequence ID" value="KAK3674512.1"/>
    <property type="molecule type" value="Genomic_DNA"/>
</dbReference>
<feature type="binding site" evidence="16">
    <location>
        <position position="200"/>
    </location>
    <ligand>
        <name>Fe cation</name>
        <dbReference type="ChEBI" id="CHEBI:24875"/>
        <label>1</label>
    </ligand>
</feature>
<keyword evidence="8" id="KW-0809">Transit peptide</keyword>
<comment type="caution">
    <text evidence="20">The sequence shown here is derived from an EMBL/GenBank/DDBJ whole genome shotgun (WGS) entry which is preliminary data.</text>
</comment>
<dbReference type="GO" id="GO:0005743">
    <property type="term" value="C:mitochondrial inner membrane"/>
    <property type="evidence" value="ECO:0007669"/>
    <property type="project" value="UniProtKB-SubCell"/>
</dbReference>
<evidence type="ECO:0000256" key="9">
    <source>
        <dbReference type="ARBA" id="ARBA00022982"/>
    </source>
</evidence>
<feature type="transmembrane region" description="Helical" evidence="19">
    <location>
        <begin position="150"/>
        <end position="171"/>
    </location>
</feature>
<evidence type="ECO:0000256" key="4">
    <source>
        <dbReference type="ARBA" id="ARBA00022660"/>
    </source>
</evidence>
<dbReference type="InterPro" id="IPR002680">
    <property type="entry name" value="AOX"/>
</dbReference>
<keyword evidence="11 17" id="KW-0560">Oxidoreductase</keyword>
<dbReference type="CDD" id="cd01053">
    <property type="entry name" value="AOX"/>
    <property type="match status" value="1"/>
</dbReference>
<feature type="transmembrane region" description="Helical" evidence="19">
    <location>
        <begin position="212"/>
        <end position="235"/>
    </location>
</feature>
<keyword evidence="14 17" id="KW-0472">Membrane</keyword>
<feature type="binding site" evidence="16">
    <location>
        <position position="197"/>
    </location>
    <ligand>
        <name>Fe cation</name>
        <dbReference type="ChEBI" id="CHEBI:24875"/>
        <label>1</label>
    </ligand>
</feature>
<reference evidence="20" key="1">
    <citation type="submission" date="2023-07" db="EMBL/GenBank/DDBJ databases">
        <title>Black Yeasts Isolated from many extreme environments.</title>
        <authorList>
            <person name="Coleine C."/>
            <person name="Stajich J.E."/>
            <person name="Selbmann L."/>
        </authorList>
    </citation>
    <scope>NUCLEOTIDE SEQUENCE</scope>
    <source>
        <strain evidence="20">CCFEE 5485</strain>
    </source>
</reference>
<feature type="binding site" evidence="16">
    <location>
        <position position="248"/>
    </location>
    <ligand>
        <name>Fe cation</name>
        <dbReference type="ChEBI" id="CHEBI:24875"/>
        <label>2</label>
    </ligand>
</feature>
<feature type="binding site" evidence="16">
    <location>
        <position position="306"/>
    </location>
    <ligand>
        <name>Fe cation</name>
        <dbReference type="ChEBI" id="CHEBI:24875"/>
        <label>2</label>
    </ligand>
</feature>
<evidence type="ECO:0000256" key="14">
    <source>
        <dbReference type="ARBA" id="ARBA00023136"/>
    </source>
</evidence>
<feature type="region of interest" description="Disordered" evidence="18">
    <location>
        <begin position="331"/>
        <end position="373"/>
    </location>
</feature>
<keyword evidence="5 17" id="KW-0812">Transmembrane</keyword>
<evidence type="ECO:0000256" key="18">
    <source>
        <dbReference type="SAM" id="MobiDB-lite"/>
    </source>
</evidence>
<evidence type="ECO:0000256" key="19">
    <source>
        <dbReference type="SAM" id="Phobius"/>
    </source>
</evidence>
<keyword evidence="10 19" id="KW-1133">Transmembrane helix</keyword>
<feature type="binding site" evidence="16">
    <location>
        <position position="158"/>
    </location>
    <ligand>
        <name>Fe cation</name>
        <dbReference type="ChEBI" id="CHEBI:24875"/>
        <label>1</label>
    </ligand>
</feature>
<evidence type="ECO:0000256" key="1">
    <source>
        <dbReference type="ARBA" id="ARBA00004292"/>
    </source>
</evidence>
<evidence type="ECO:0000256" key="7">
    <source>
        <dbReference type="ARBA" id="ARBA00022792"/>
    </source>
</evidence>
<keyword evidence="4 17" id="KW-0679">Respiratory chain</keyword>
<dbReference type="AlphaFoldDB" id="A0AAE0WML2"/>
<keyword evidence="13" id="KW-0496">Mitochondrion</keyword>
<dbReference type="GO" id="GO:0009916">
    <property type="term" value="F:alternative oxidase activity"/>
    <property type="evidence" value="ECO:0007669"/>
    <property type="project" value="UniProtKB-UniRule"/>
</dbReference>
<dbReference type="PANTHER" id="PTHR31803">
    <property type="entry name" value="ALTERNATIVE OXIDASE"/>
    <property type="match status" value="1"/>
</dbReference>
<keyword evidence="9 17" id="KW-0249">Electron transport</keyword>
<evidence type="ECO:0000313" key="21">
    <source>
        <dbReference type="Proteomes" id="UP001274830"/>
    </source>
</evidence>
<feature type="binding site" evidence="16">
    <location>
        <position position="303"/>
    </location>
    <ligand>
        <name>Fe cation</name>
        <dbReference type="ChEBI" id="CHEBI:24875"/>
        <label>1</label>
    </ligand>
</feature>
<evidence type="ECO:0000256" key="13">
    <source>
        <dbReference type="ARBA" id="ARBA00023128"/>
    </source>
</evidence>
<dbReference type="GO" id="GO:0098803">
    <property type="term" value="C:respiratory chain complex"/>
    <property type="evidence" value="ECO:0007669"/>
    <property type="project" value="UniProtKB-UniRule"/>
</dbReference>
<evidence type="ECO:0000256" key="17">
    <source>
        <dbReference type="RuleBase" id="RU003779"/>
    </source>
</evidence>
<comment type="subcellular location">
    <subcellularLocation>
        <location evidence="1">Mitochondrion inner membrane</location>
        <topology evidence="1">Multi-pass membrane protein</topology>
        <orientation evidence="1">Matrix side</orientation>
    </subcellularLocation>
</comment>
<evidence type="ECO:0000256" key="6">
    <source>
        <dbReference type="ARBA" id="ARBA00022723"/>
    </source>
</evidence>
<dbReference type="Proteomes" id="UP001274830">
    <property type="component" value="Unassembled WGS sequence"/>
</dbReference>
<dbReference type="Pfam" id="PF01786">
    <property type="entry name" value="AOX"/>
    <property type="match status" value="1"/>
</dbReference>
<keyword evidence="21" id="KW-1185">Reference proteome</keyword>
<evidence type="ECO:0000256" key="16">
    <source>
        <dbReference type="PIRSR" id="PIRSR005229-1"/>
    </source>
</evidence>
<evidence type="ECO:0000256" key="11">
    <source>
        <dbReference type="ARBA" id="ARBA00023002"/>
    </source>
</evidence>
<dbReference type="EC" id="1.-.-.-" evidence="17"/>
<organism evidence="20 21">
    <name type="scientific">Recurvomyces mirabilis</name>
    <dbReference type="NCBI Taxonomy" id="574656"/>
    <lineage>
        <taxon>Eukaryota</taxon>
        <taxon>Fungi</taxon>
        <taxon>Dikarya</taxon>
        <taxon>Ascomycota</taxon>
        <taxon>Pezizomycotina</taxon>
        <taxon>Dothideomycetes</taxon>
        <taxon>Dothideomycetidae</taxon>
        <taxon>Mycosphaerellales</taxon>
        <taxon>Teratosphaeriaceae</taxon>
        <taxon>Recurvomyces</taxon>
    </lineage>
</organism>
<feature type="binding site" evidence="16">
    <location>
        <position position="303"/>
    </location>
    <ligand>
        <name>Fe cation</name>
        <dbReference type="ChEBI" id="CHEBI:24875"/>
        <label>2</label>
    </ligand>
</feature>
<evidence type="ECO:0000256" key="5">
    <source>
        <dbReference type="ARBA" id="ARBA00022692"/>
    </source>
</evidence>
<dbReference type="InterPro" id="IPR038659">
    <property type="entry name" value="AOX_sf"/>
</dbReference>
<protein>
    <recommendedName>
        <fullName evidence="17">Alternative oxidase</fullName>
        <ecNumber evidence="17">1.-.-.-</ecNumber>
    </recommendedName>
</protein>
<feature type="compositionally biased region" description="Basic and acidic residues" evidence="18">
    <location>
        <begin position="346"/>
        <end position="373"/>
    </location>
</feature>
<evidence type="ECO:0000256" key="3">
    <source>
        <dbReference type="ARBA" id="ARBA00022448"/>
    </source>
</evidence>
<keyword evidence="6 16" id="KW-0479">Metal-binding</keyword>
<keyword evidence="3" id="KW-0813">Transport</keyword>
<feature type="binding site" evidence="16">
    <location>
        <position position="197"/>
    </location>
    <ligand>
        <name>Fe cation</name>
        <dbReference type="ChEBI" id="CHEBI:24875"/>
        <label>2</label>
    </ligand>
</feature>
<evidence type="ECO:0000256" key="12">
    <source>
        <dbReference type="ARBA" id="ARBA00023004"/>
    </source>
</evidence>
<sequence length="373" mass="43179">MNCSRSITVNALPKQSAANILKSLNGQTTLISARPGFIGLHQHYGHSRRAFSTTRPTLMREFMPAPETNKIKQTEAMWQHPIYTYEQMEAVRIAHRDVRSWSDRVALIVLTIMRWGMDFCTGYRHDKAVALAKKDPKAAVQKSTMNERKWMIRFIFLEAMAAVPGMVAGMLRHFHSVRRMKRDNGWIETLLEESYNERMHLLTFLKMAEPGWFMRLMVLGGQGVFFNAFVACYLVSPRTCHRFVGYLEEEAVLTYTRVIEDIDAGKLPEFEKWMAPDIAVGYWNMPEGNRTMRDLLLYIRADESKHREVNHTLGNLDQKGEPLYTTSAINPNANCPTDDPNPYTSRFKDEDKPHPVKDIKYQRPTGWEREESI</sequence>